<dbReference type="OrthoDB" id="2259475at2759"/>
<keyword evidence="2" id="KW-1185">Reference proteome</keyword>
<organism evidence="1 2">
    <name type="scientific">Parasitella parasitica</name>
    <dbReference type="NCBI Taxonomy" id="35722"/>
    <lineage>
        <taxon>Eukaryota</taxon>
        <taxon>Fungi</taxon>
        <taxon>Fungi incertae sedis</taxon>
        <taxon>Mucoromycota</taxon>
        <taxon>Mucoromycotina</taxon>
        <taxon>Mucoromycetes</taxon>
        <taxon>Mucorales</taxon>
        <taxon>Mucorineae</taxon>
        <taxon>Mucoraceae</taxon>
        <taxon>Parasitella</taxon>
    </lineage>
</organism>
<evidence type="ECO:0000313" key="2">
    <source>
        <dbReference type="Proteomes" id="UP000054107"/>
    </source>
</evidence>
<dbReference type="EMBL" id="LN733663">
    <property type="protein sequence ID" value="CEP17383.1"/>
    <property type="molecule type" value="Genomic_DNA"/>
</dbReference>
<name>A0A0B7NPV6_9FUNG</name>
<proteinExistence type="predicted"/>
<dbReference type="Proteomes" id="UP000054107">
    <property type="component" value="Unassembled WGS sequence"/>
</dbReference>
<sequence length="348" mass="39267">MIQENEFYANVFDRGSRDAHDYELSIMIGISRERDAIPIIILKRLLAYKGLQDALDKKSGEGSSGDSSGLGEKVEKDEILFGNTSPGTIIKNYAEKKLPDYKSLSDKEKLVVGLCANGIIDLSSTDDVSQKMLFSNDEWNIIATKYSKAQRLRKKENIAKKLKDINKQLNHFDLNKAYIKARSLECKNLGSPDETLYAIYAHILKVYRKREEILNKTKTNSTEYDAFAKIWAEIFEDAFGSKNRILKWGESIGQSTKDEMEKAGVNKKVKGYKVDCRILTLIDEESYQIAKHLEDLPSKSNIRLNYLHACANKMNANSLRVVGPGIYIAESIGNLDNIPFSVVIFGQS</sequence>
<protein>
    <submittedName>
        <fullName evidence="1">Uncharacterized protein</fullName>
    </submittedName>
</protein>
<reference evidence="1 2" key="1">
    <citation type="submission" date="2014-09" db="EMBL/GenBank/DDBJ databases">
        <authorList>
            <person name="Ellenberger Sabrina"/>
        </authorList>
    </citation>
    <scope>NUCLEOTIDE SEQUENCE [LARGE SCALE GENOMIC DNA]</scope>
    <source>
        <strain evidence="1 2">CBS 412.66</strain>
    </source>
</reference>
<evidence type="ECO:0000313" key="1">
    <source>
        <dbReference type="EMBL" id="CEP17383.1"/>
    </source>
</evidence>
<accession>A0A0B7NPV6</accession>
<gene>
    <name evidence="1" type="primary">PARPA_11679.1 scaffold 44482</name>
</gene>
<dbReference type="AlphaFoldDB" id="A0A0B7NPV6"/>